<dbReference type="UniPathway" id="UPA00275"/>
<dbReference type="Gene3D" id="3.40.140.10">
    <property type="entry name" value="Cytidine Deaminase, domain 2"/>
    <property type="match status" value="1"/>
</dbReference>
<dbReference type="PANTHER" id="PTHR11079">
    <property type="entry name" value="CYTOSINE DEAMINASE FAMILY MEMBER"/>
    <property type="match status" value="1"/>
</dbReference>
<dbReference type="NCBIfam" id="TIGR00326">
    <property type="entry name" value="eubact_ribD"/>
    <property type="match status" value="1"/>
</dbReference>
<comment type="pathway">
    <text evidence="1">Cofactor biosynthesis; riboflavin biosynthesis.</text>
</comment>
<dbReference type="SUPFAM" id="SSF53927">
    <property type="entry name" value="Cytidine deaminase-like"/>
    <property type="match status" value="1"/>
</dbReference>
<dbReference type="RefSeq" id="WP_034346367.1">
    <property type="nucleotide sequence ID" value="NZ_FZNG01000009.1"/>
</dbReference>
<dbReference type="Gene3D" id="3.40.430.10">
    <property type="entry name" value="Dihydrofolate Reductase, subunit A"/>
    <property type="match status" value="1"/>
</dbReference>
<accession>A0A4U8SEW7</accession>
<evidence type="ECO:0000313" key="4">
    <source>
        <dbReference type="Proteomes" id="UP000029878"/>
    </source>
</evidence>
<feature type="domain" description="CMP/dCMP-type deaminase" evidence="2">
    <location>
        <begin position="5"/>
        <end position="156"/>
    </location>
</feature>
<dbReference type="InterPro" id="IPR004794">
    <property type="entry name" value="Eubact_RibD"/>
</dbReference>
<dbReference type="PANTHER" id="PTHR11079:SF162">
    <property type="entry name" value="RIBOFLAVIN BIOSYNTHESIS PROTEIN PYRD, CHLOROPLASTIC"/>
    <property type="match status" value="1"/>
</dbReference>
<comment type="caution">
    <text evidence="3">The sequence shown here is derived from an EMBL/GenBank/DDBJ whole genome shotgun (WGS) entry which is preliminary data.</text>
</comment>
<organism evidence="3 4">
    <name type="scientific">Helicobacter trogontum</name>
    <dbReference type="NCBI Taxonomy" id="50960"/>
    <lineage>
        <taxon>Bacteria</taxon>
        <taxon>Pseudomonadati</taxon>
        <taxon>Campylobacterota</taxon>
        <taxon>Epsilonproteobacteria</taxon>
        <taxon>Campylobacterales</taxon>
        <taxon>Helicobacteraceae</taxon>
        <taxon>Helicobacter</taxon>
    </lineage>
</organism>
<dbReference type="Proteomes" id="UP000029878">
    <property type="component" value="Unassembled WGS sequence"/>
</dbReference>
<protein>
    <submittedName>
        <fullName evidence="3">Bifunctional diaminohydroxyphosphoribosylaminopyrimidine deaminase/5-amino-6-(5-phosphoribosylamino)uracil reductase RibD</fullName>
        <ecNumber evidence="3">1.1.1.193</ecNumber>
        <ecNumber evidence="3">3.5.4.26</ecNumber>
    </submittedName>
</protein>
<dbReference type="Pfam" id="PF00383">
    <property type="entry name" value="dCMP_cyt_deam_1"/>
    <property type="match status" value="1"/>
</dbReference>
<evidence type="ECO:0000313" key="3">
    <source>
        <dbReference type="EMBL" id="TLD84739.1"/>
    </source>
</evidence>
<dbReference type="InterPro" id="IPR002125">
    <property type="entry name" value="CMP_dCMP_dom"/>
</dbReference>
<evidence type="ECO:0000259" key="2">
    <source>
        <dbReference type="Pfam" id="PF00383"/>
    </source>
</evidence>
<reference evidence="3 4" key="1">
    <citation type="journal article" date="2014" name="Genome Announc.">
        <title>Draft genome sequences of eight enterohepatic helicobacter species isolated from both laboratory and wild rodents.</title>
        <authorList>
            <person name="Sheh A."/>
            <person name="Shen Z."/>
            <person name="Fox J.G."/>
        </authorList>
    </citation>
    <scope>NUCLEOTIDE SEQUENCE [LARGE SCALE GENOMIC DNA]</scope>
    <source>
        <strain evidence="3 4">ATCC 700114</strain>
    </source>
</reference>
<evidence type="ECO:0000256" key="1">
    <source>
        <dbReference type="ARBA" id="ARBA00005104"/>
    </source>
</evidence>
<dbReference type="EC" id="3.5.4.26" evidence="3"/>
<gene>
    <name evidence="3" type="primary">ribD</name>
    <name evidence="3" type="ORF">LS81_001690</name>
</gene>
<dbReference type="GO" id="GO:0009231">
    <property type="term" value="P:riboflavin biosynthetic process"/>
    <property type="evidence" value="ECO:0007669"/>
    <property type="project" value="UniProtKB-UniPathway"/>
</dbReference>
<keyword evidence="3" id="KW-0378">Hydrolase</keyword>
<name>A0A4U8SEW7_9HELI</name>
<dbReference type="InterPro" id="IPR024072">
    <property type="entry name" value="DHFR-like_dom_sf"/>
</dbReference>
<dbReference type="EC" id="1.1.1.193" evidence="3"/>
<dbReference type="OrthoDB" id="9800865at2"/>
<dbReference type="SUPFAM" id="SSF53597">
    <property type="entry name" value="Dihydrofolate reductase-like"/>
    <property type="match status" value="1"/>
</dbReference>
<dbReference type="AlphaFoldDB" id="A0A4U8SEW7"/>
<keyword evidence="3" id="KW-0560">Oxidoreductase</keyword>
<dbReference type="GO" id="GO:0008703">
    <property type="term" value="F:5-amino-6-(5-phosphoribosylamino)uracil reductase activity"/>
    <property type="evidence" value="ECO:0007669"/>
    <property type="project" value="UniProtKB-EC"/>
</dbReference>
<proteinExistence type="predicted"/>
<dbReference type="EMBL" id="JRPL02000002">
    <property type="protein sequence ID" value="TLD84739.1"/>
    <property type="molecule type" value="Genomic_DNA"/>
</dbReference>
<dbReference type="GO" id="GO:0008835">
    <property type="term" value="F:diaminohydroxyphosphoribosylaminopyrimidine deaminase activity"/>
    <property type="evidence" value="ECO:0007669"/>
    <property type="project" value="UniProtKB-EC"/>
</dbReference>
<sequence>MKYDSDSHFMRIALDYAWNFQTLTLPNPCVGALILCNNTIIALQAHEKAGTSHAEVLACKEAFLYKITHDEIAKSAILETCKKQGLNKDNPLLYLTETLQNIQDSKHIHDFITMYHSGIFHECEFFVTLEPCNHYGKTPPCAELLKTIQPKRIVIAHEDNTPNARGGSNTLSHIPMTHGILRDEAHMLLFPFLQWQKKQSFTLFKIAHKLHGEYKNGVISNEDSRIFTHNMRCIADYIIVSGATLRDDNPLLDTRFSLPFYKQGTPIPKILILSKTMQDKDLKNYNIAHRNVSIIRSIAEIPRDGFKVIEGGFTLLNSLLQDMEGTNTAQIDCIMGYIAPIFHLGKNVLHKAMIKSHTNTKQNQYTLAHTLTLTDFWLKKANVTTKNNTAMTNIMYYLFINGIKTNLST</sequence>
<dbReference type="InterPro" id="IPR016193">
    <property type="entry name" value="Cytidine_deaminase-like"/>
</dbReference>